<dbReference type="GO" id="GO:0047372">
    <property type="term" value="F:monoacylglycerol lipase activity"/>
    <property type="evidence" value="ECO:0007669"/>
    <property type="project" value="TreeGrafter"/>
</dbReference>
<keyword evidence="4" id="KW-1185">Reference proteome</keyword>
<dbReference type="Gene3D" id="3.40.50.1820">
    <property type="entry name" value="alpha/beta hydrolase"/>
    <property type="match status" value="1"/>
</dbReference>
<accession>A0A081BC88</accession>
<evidence type="ECO:0000259" key="2">
    <source>
        <dbReference type="Pfam" id="PF12697"/>
    </source>
</evidence>
<dbReference type="InterPro" id="IPR050266">
    <property type="entry name" value="AB_hydrolase_sf"/>
</dbReference>
<dbReference type="eggNOG" id="COG2267">
    <property type="taxonomic scope" value="Bacteria"/>
</dbReference>
<organism evidence="3 4">
    <name type="scientific">Tepidicaulis marinus</name>
    <dbReference type="NCBI Taxonomy" id="1333998"/>
    <lineage>
        <taxon>Bacteria</taxon>
        <taxon>Pseudomonadati</taxon>
        <taxon>Pseudomonadota</taxon>
        <taxon>Alphaproteobacteria</taxon>
        <taxon>Hyphomicrobiales</taxon>
        <taxon>Parvibaculaceae</taxon>
        <taxon>Tepidicaulis</taxon>
    </lineage>
</organism>
<evidence type="ECO:0000313" key="3">
    <source>
        <dbReference type="EMBL" id="GAK45656.1"/>
    </source>
</evidence>
<feature type="compositionally biased region" description="Pro residues" evidence="1">
    <location>
        <begin position="176"/>
        <end position="185"/>
    </location>
</feature>
<dbReference type="Pfam" id="PF12697">
    <property type="entry name" value="Abhydrolase_6"/>
    <property type="match status" value="1"/>
</dbReference>
<dbReference type="GO" id="GO:0016020">
    <property type="term" value="C:membrane"/>
    <property type="evidence" value="ECO:0007669"/>
    <property type="project" value="TreeGrafter"/>
</dbReference>
<name>A0A081BC88_9HYPH</name>
<keyword evidence="3" id="KW-0378">Hydrolase</keyword>
<dbReference type="PANTHER" id="PTHR43798:SF33">
    <property type="entry name" value="HYDROLASE, PUTATIVE (AFU_ORTHOLOGUE AFUA_2G14860)-RELATED"/>
    <property type="match status" value="1"/>
</dbReference>
<dbReference type="GO" id="GO:0046464">
    <property type="term" value="P:acylglycerol catabolic process"/>
    <property type="evidence" value="ECO:0007669"/>
    <property type="project" value="TreeGrafter"/>
</dbReference>
<sequence>MNDTDKHAKSPLVAEQEAEQRQFELAPGDSIGPTVVAPPEWFKRAIETPVESRKVDVEGTPIHYLHWGDPDKPGLLLVHGNGAHAYWWSFIAPFLAKEYSVAAMDLSGMGDSGFRSHYSMESYAEELMAVCEDAGFFDNEEPPIIVGHSFGGFVTILAGALYGERLAGTVIVDSPVNPPDRPGGPPNRTIRPHRVYPTLEEAMGRFRLAPPQPCENFYITEYVARHSLKKVEGGWTWKFDPRIWRRFSIGDPAERLRATKCRIAVMRGEYSVLLPEEIGDYMFSLLGRAAPVIEIPQARHHVLLDQPLAFVAALRALLADWNHSHPHRKS</sequence>
<dbReference type="STRING" id="1333998.M2A_2155"/>
<dbReference type="InterPro" id="IPR029058">
    <property type="entry name" value="AB_hydrolase_fold"/>
</dbReference>
<dbReference type="EMBL" id="BBIO01000011">
    <property type="protein sequence ID" value="GAK45656.1"/>
    <property type="molecule type" value="Genomic_DNA"/>
</dbReference>
<feature type="domain" description="AB hydrolase-1" evidence="2">
    <location>
        <begin position="75"/>
        <end position="313"/>
    </location>
</feature>
<proteinExistence type="predicted"/>
<feature type="region of interest" description="Disordered" evidence="1">
    <location>
        <begin position="173"/>
        <end position="192"/>
    </location>
</feature>
<dbReference type="AlphaFoldDB" id="A0A081BC88"/>
<reference evidence="3 4" key="1">
    <citation type="submission" date="2014-07" db="EMBL/GenBank/DDBJ databases">
        <title>Tepidicaulis marinum gen. nov., sp. nov., a novel marine bacterium denitrifying nitrate to nitrous oxide strictly under microaerobic conditions.</title>
        <authorList>
            <person name="Takeuchi M."/>
            <person name="Yamagishi T."/>
            <person name="Kamagata Y."/>
            <person name="Oshima K."/>
            <person name="Hattori M."/>
            <person name="Katayama T."/>
            <person name="Hanada S."/>
            <person name="Tamaki H."/>
            <person name="Marumo K."/>
            <person name="Maeda H."/>
            <person name="Nedachi M."/>
            <person name="Iwasaki W."/>
            <person name="Suwa Y."/>
            <person name="Sakata S."/>
        </authorList>
    </citation>
    <scope>NUCLEOTIDE SEQUENCE [LARGE SCALE GENOMIC DNA]</scope>
    <source>
        <strain evidence="3 4">MA2</strain>
    </source>
</reference>
<comment type="caution">
    <text evidence="3">The sequence shown here is derived from an EMBL/GenBank/DDBJ whole genome shotgun (WGS) entry which is preliminary data.</text>
</comment>
<gene>
    <name evidence="3" type="ORF">M2A_2155</name>
</gene>
<dbReference type="Proteomes" id="UP000028702">
    <property type="component" value="Unassembled WGS sequence"/>
</dbReference>
<dbReference type="RefSeq" id="WP_081875562.1">
    <property type="nucleotide sequence ID" value="NZ_BBIO01000011.1"/>
</dbReference>
<dbReference type="InterPro" id="IPR000073">
    <property type="entry name" value="AB_hydrolase_1"/>
</dbReference>
<evidence type="ECO:0000256" key="1">
    <source>
        <dbReference type="SAM" id="MobiDB-lite"/>
    </source>
</evidence>
<dbReference type="PANTHER" id="PTHR43798">
    <property type="entry name" value="MONOACYLGLYCEROL LIPASE"/>
    <property type="match status" value="1"/>
</dbReference>
<protein>
    <submittedName>
        <fullName evidence="3">Alpha/beta hydrolase fold protein</fullName>
    </submittedName>
</protein>
<evidence type="ECO:0000313" key="4">
    <source>
        <dbReference type="Proteomes" id="UP000028702"/>
    </source>
</evidence>
<dbReference type="SUPFAM" id="SSF53474">
    <property type="entry name" value="alpha/beta-Hydrolases"/>
    <property type="match status" value="1"/>
</dbReference>